<comment type="similarity">
    <text evidence="1">Belongs to the cysteine dioxygenase family.</text>
</comment>
<protein>
    <submittedName>
        <fullName evidence="2">Uncharacterized protein</fullName>
    </submittedName>
</protein>
<reference evidence="2" key="3">
    <citation type="submission" date="2020-02" db="EMBL/GenBank/DDBJ databases">
        <authorList>
            <person name="Sarangi A.N."/>
            <person name="Ghosh S."/>
            <person name="Mukherjee M."/>
            <person name="Tripathy S."/>
        </authorList>
    </citation>
    <scope>NUCLEOTIDE SEQUENCE</scope>
    <source>
        <strain evidence="2">BDU141951</strain>
    </source>
</reference>
<organism evidence="2">
    <name type="scientific">Lyngbya confervoides BDU141951</name>
    <dbReference type="NCBI Taxonomy" id="1574623"/>
    <lineage>
        <taxon>Bacteria</taxon>
        <taxon>Bacillati</taxon>
        <taxon>Cyanobacteriota</taxon>
        <taxon>Cyanophyceae</taxon>
        <taxon>Oscillatoriophycideae</taxon>
        <taxon>Oscillatoriales</taxon>
        <taxon>Microcoleaceae</taxon>
        <taxon>Lyngbya</taxon>
    </lineage>
</organism>
<dbReference type="InterPro" id="IPR010300">
    <property type="entry name" value="CDO_1"/>
</dbReference>
<dbReference type="InterPro" id="IPR011051">
    <property type="entry name" value="RmlC_Cupin_sf"/>
</dbReference>
<dbReference type="Gene3D" id="2.60.120.10">
    <property type="entry name" value="Jelly Rolls"/>
    <property type="match status" value="1"/>
</dbReference>
<dbReference type="CDD" id="cd10548">
    <property type="entry name" value="cupin_CDO"/>
    <property type="match status" value="1"/>
</dbReference>
<sequence>MFVEIVENAAKVLVLEVIRDEALGDFWEIDNQLKQDGRSRLWRLIQSLRYFCALIKASGMILIEEAWTRWQGQPPADCTTEPLQATEDYEGNTLTTEEFHQVKQYCATRRLYGLGLSRKLLGLPQNLSSYWLRQADRVIDQSLAQGQKVIDAEAIANSFMLSSLIRQVESVPPHSVDVQTFHHWVEQITLDESFLDRYVLFDEQFYKRQLVCRTWSLVVYVISWMPGQEVGVHHHGLALDAIQVIRGEMTHWFVPPDHWEENVPFEGFEPARRYEGPSEIYRAGDVVAIDRRHGHQIANRSDQPLVTLHFRFGHPPEDKHWRSTNDTEMFVWNQTEGCFDLIPPNMGRCTPSRL</sequence>
<gene>
    <name evidence="2" type="ORF">QQ91_013305</name>
</gene>
<dbReference type="SUPFAM" id="SSF51182">
    <property type="entry name" value="RmlC-like cupins"/>
    <property type="match status" value="1"/>
</dbReference>
<dbReference type="GO" id="GO:0016702">
    <property type="term" value="F:oxidoreductase activity, acting on single donors with incorporation of molecular oxygen, incorporation of two atoms of oxygen"/>
    <property type="evidence" value="ECO:0007669"/>
    <property type="project" value="InterPro"/>
</dbReference>
<dbReference type="EMBL" id="JTHE02000003">
    <property type="protein sequence ID" value="NEV68089.1"/>
    <property type="molecule type" value="Genomic_DNA"/>
</dbReference>
<dbReference type="Pfam" id="PF05995">
    <property type="entry name" value="CDO_I"/>
    <property type="match status" value="1"/>
</dbReference>
<reference evidence="2" key="2">
    <citation type="journal article" date="2015" name="Genome Announc.">
        <title>Draft Genome Sequence of Filamentous Marine Cyanobacterium Lyngbya confervoides Strain BDU141951.</title>
        <authorList>
            <person name="Chandrababunaidu M.M."/>
            <person name="Sen D."/>
            <person name="Tripathy S."/>
        </authorList>
    </citation>
    <scope>NUCLEOTIDE SEQUENCE</scope>
    <source>
        <strain evidence="2">BDU141951</strain>
    </source>
</reference>
<reference evidence="2" key="1">
    <citation type="submission" date="2014-11" db="EMBL/GenBank/DDBJ databases">
        <authorList>
            <person name="Malar M.C."/>
            <person name="Sen D."/>
            <person name="Tripathy S."/>
        </authorList>
    </citation>
    <scope>NUCLEOTIDE SEQUENCE</scope>
    <source>
        <strain evidence="2">BDU141951</strain>
    </source>
</reference>
<accession>A0A0C1Y753</accession>
<dbReference type="InterPro" id="IPR014710">
    <property type="entry name" value="RmlC-like_jellyroll"/>
</dbReference>
<name>A0A0C1Y753_9CYAN</name>
<dbReference type="AlphaFoldDB" id="A0A0C1Y753"/>
<proteinExistence type="inferred from homology"/>
<comment type="caution">
    <text evidence="2">The sequence shown here is derived from an EMBL/GenBank/DDBJ whole genome shotgun (WGS) entry which is preliminary data.</text>
</comment>
<dbReference type="GO" id="GO:0005506">
    <property type="term" value="F:iron ion binding"/>
    <property type="evidence" value="ECO:0007669"/>
    <property type="project" value="InterPro"/>
</dbReference>
<evidence type="ECO:0000256" key="1">
    <source>
        <dbReference type="ARBA" id="ARBA00006622"/>
    </source>
</evidence>
<evidence type="ECO:0000313" key="2">
    <source>
        <dbReference type="EMBL" id="NEV68089.1"/>
    </source>
</evidence>